<dbReference type="PRINTS" id="PR00114">
    <property type="entry name" value="STPHPHTASE"/>
</dbReference>
<feature type="compositionally biased region" description="Acidic residues" evidence="4">
    <location>
        <begin position="11"/>
        <end position="27"/>
    </location>
</feature>
<dbReference type="PANTHER" id="PTHR45668">
    <property type="entry name" value="SERINE/THREONINE-PROTEIN PHOSPHATASE 5-RELATED"/>
    <property type="match status" value="1"/>
</dbReference>
<evidence type="ECO:0000256" key="2">
    <source>
        <dbReference type="ARBA" id="ARBA00022723"/>
    </source>
</evidence>
<dbReference type="InterPro" id="IPR051134">
    <property type="entry name" value="PPP_phosphatase"/>
</dbReference>
<dbReference type="RefSeq" id="XP_006819023.1">
    <property type="nucleotide sequence ID" value="XM_006818960.1"/>
</dbReference>
<keyword evidence="3" id="KW-0464">Manganese</keyword>
<dbReference type="GeneID" id="102804212"/>
<keyword evidence="2" id="KW-0479">Metal-binding</keyword>
<evidence type="ECO:0000313" key="7">
    <source>
        <dbReference type="RefSeq" id="XP_006819023.1"/>
    </source>
</evidence>
<evidence type="ECO:0000256" key="3">
    <source>
        <dbReference type="ARBA" id="ARBA00023211"/>
    </source>
</evidence>
<gene>
    <name evidence="7" type="primary">LOC102804212</name>
</gene>
<dbReference type="InterPro" id="IPR029052">
    <property type="entry name" value="Metallo-depent_PP-like"/>
</dbReference>
<feature type="region of interest" description="Disordered" evidence="4">
    <location>
        <begin position="1"/>
        <end position="31"/>
    </location>
</feature>
<feature type="non-terminal residue" evidence="7">
    <location>
        <position position="1"/>
    </location>
</feature>
<dbReference type="Pfam" id="PF00149">
    <property type="entry name" value="Metallophos"/>
    <property type="match status" value="1"/>
</dbReference>
<feature type="domain" description="Calcineurin-like phosphoesterase" evidence="5">
    <location>
        <begin position="35"/>
        <end position="90"/>
    </location>
</feature>
<dbReference type="Gene3D" id="3.60.21.10">
    <property type="match status" value="1"/>
</dbReference>
<dbReference type="PANTHER" id="PTHR45668:SF3">
    <property type="entry name" value="SERINE_THREONINE-PROTEIN PHOSPHATASE RDGC"/>
    <property type="match status" value="1"/>
</dbReference>
<dbReference type="SUPFAM" id="SSF56300">
    <property type="entry name" value="Metallo-dependent phosphatases"/>
    <property type="match status" value="1"/>
</dbReference>
<dbReference type="Proteomes" id="UP000694865">
    <property type="component" value="Unplaced"/>
</dbReference>
<sequence>YLSALRPPVDESVEQIDPDSPEADDEEPRGRVDVQEWRQILDILWSDPKNQEGCRPNTFRGGGSYFGPDITKKVLAKHNLDLLVRSHECKHEGYEYTHNDQVRYDIIFMIPSL</sequence>
<dbReference type="InterPro" id="IPR006186">
    <property type="entry name" value="Ser/Thr-sp_prot-phosphatase"/>
</dbReference>
<keyword evidence="6" id="KW-1185">Reference proteome</keyword>
<accession>A0ABM0MG82</accession>
<evidence type="ECO:0000259" key="5">
    <source>
        <dbReference type="Pfam" id="PF00149"/>
    </source>
</evidence>
<reference evidence="7" key="1">
    <citation type="submission" date="2025-08" db="UniProtKB">
        <authorList>
            <consortium name="RefSeq"/>
        </authorList>
    </citation>
    <scope>IDENTIFICATION</scope>
    <source>
        <tissue evidence="7">Testes</tissue>
    </source>
</reference>
<evidence type="ECO:0000256" key="4">
    <source>
        <dbReference type="SAM" id="MobiDB-lite"/>
    </source>
</evidence>
<name>A0ABM0MG82_SACKO</name>
<organism evidence="6 7">
    <name type="scientific">Saccoglossus kowalevskii</name>
    <name type="common">Acorn worm</name>
    <dbReference type="NCBI Taxonomy" id="10224"/>
    <lineage>
        <taxon>Eukaryota</taxon>
        <taxon>Metazoa</taxon>
        <taxon>Hemichordata</taxon>
        <taxon>Enteropneusta</taxon>
        <taxon>Harrimaniidae</taxon>
        <taxon>Saccoglossus</taxon>
    </lineage>
</organism>
<protein>
    <submittedName>
        <fullName evidence="7">Serine/threonine-protein phosphatase with EF-hands 2-like</fullName>
    </submittedName>
</protein>
<proteinExistence type="predicted"/>
<comment type="cofactor">
    <cofactor evidence="1">
        <name>Mn(2+)</name>
        <dbReference type="ChEBI" id="CHEBI:29035"/>
    </cofactor>
</comment>
<evidence type="ECO:0000313" key="6">
    <source>
        <dbReference type="Proteomes" id="UP000694865"/>
    </source>
</evidence>
<dbReference type="InterPro" id="IPR004843">
    <property type="entry name" value="Calcineurin-like_PHP"/>
</dbReference>
<evidence type="ECO:0000256" key="1">
    <source>
        <dbReference type="ARBA" id="ARBA00001936"/>
    </source>
</evidence>